<comment type="caution">
    <text evidence="1">The sequence shown here is derived from an EMBL/GenBank/DDBJ whole genome shotgun (WGS) entry which is preliminary data.</text>
</comment>
<proteinExistence type="predicted"/>
<evidence type="ECO:0000313" key="1">
    <source>
        <dbReference type="EMBL" id="RZB60160.1"/>
    </source>
</evidence>
<protein>
    <submittedName>
        <fullName evidence="1">Uncharacterized protein</fullName>
    </submittedName>
</protein>
<sequence length="69" mass="7678">MIHIAFLTVGIDSYHSNPLISNLFHATQNLSNFLGWIGLVNSNSTIPHFLLLLKVKPACLVIVAYCNRI</sequence>
<organism evidence="1 2">
    <name type="scientific">Glycine soja</name>
    <name type="common">Wild soybean</name>
    <dbReference type="NCBI Taxonomy" id="3848"/>
    <lineage>
        <taxon>Eukaryota</taxon>
        <taxon>Viridiplantae</taxon>
        <taxon>Streptophyta</taxon>
        <taxon>Embryophyta</taxon>
        <taxon>Tracheophyta</taxon>
        <taxon>Spermatophyta</taxon>
        <taxon>Magnoliopsida</taxon>
        <taxon>eudicotyledons</taxon>
        <taxon>Gunneridae</taxon>
        <taxon>Pentapetalae</taxon>
        <taxon>rosids</taxon>
        <taxon>fabids</taxon>
        <taxon>Fabales</taxon>
        <taxon>Fabaceae</taxon>
        <taxon>Papilionoideae</taxon>
        <taxon>50 kb inversion clade</taxon>
        <taxon>NPAAA clade</taxon>
        <taxon>indigoferoid/millettioid clade</taxon>
        <taxon>Phaseoleae</taxon>
        <taxon>Glycine</taxon>
        <taxon>Glycine subgen. Soja</taxon>
    </lineage>
</organism>
<dbReference type="AlphaFoldDB" id="A0A445GFY9"/>
<accession>A0A445GFY9</accession>
<dbReference type="Proteomes" id="UP000289340">
    <property type="component" value="Chromosome 16"/>
</dbReference>
<dbReference type="EMBL" id="QZWG01000016">
    <property type="protein sequence ID" value="RZB60160.1"/>
    <property type="molecule type" value="Genomic_DNA"/>
</dbReference>
<reference evidence="1 2" key="1">
    <citation type="submission" date="2018-09" db="EMBL/GenBank/DDBJ databases">
        <title>A high-quality reference genome of wild soybean provides a powerful tool to mine soybean genomes.</title>
        <authorList>
            <person name="Xie M."/>
            <person name="Chung C.Y.L."/>
            <person name="Li M.-W."/>
            <person name="Wong F.-L."/>
            <person name="Chan T.-F."/>
            <person name="Lam H.-M."/>
        </authorList>
    </citation>
    <scope>NUCLEOTIDE SEQUENCE [LARGE SCALE GENOMIC DNA]</scope>
    <source>
        <strain evidence="2">cv. W05</strain>
        <tissue evidence="1">Hypocotyl of etiolated seedlings</tissue>
    </source>
</reference>
<name>A0A445GFY9_GLYSO</name>
<keyword evidence="2" id="KW-1185">Reference proteome</keyword>
<evidence type="ECO:0000313" key="2">
    <source>
        <dbReference type="Proteomes" id="UP000289340"/>
    </source>
</evidence>
<gene>
    <name evidence="1" type="ORF">D0Y65_043080</name>
</gene>